<dbReference type="AlphaFoldDB" id="A0A0K2GAJ7"/>
<keyword evidence="1" id="KW-0732">Signal</keyword>
<sequence length="141" mass="15170">MKRIALMLAAVAMASGVVTVRAQTSTPTNEPPAKLIVEPPLPDLLAQGIVWITWRAENVHIGPVSGRDALNASPRVGHLHIHVDDLPWLWAHMSNAPIDVALLPPGPHKIRIELVNAVHQGVPNQSKTVTFTIPDGASPHQ</sequence>
<evidence type="ECO:0000256" key="1">
    <source>
        <dbReference type="SAM" id="SignalP"/>
    </source>
</evidence>
<accession>A0A0K2GAJ7</accession>
<organism evidence="2 3">
    <name type="scientific">Nitrospira moscoviensis</name>
    <dbReference type="NCBI Taxonomy" id="42253"/>
    <lineage>
        <taxon>Bacteria</taxon>
        <taxon>Pseudomonadati</taxon>
        <taxon>Nitrospirota</taxon>
        <taxon>Nitrospiria</taxon>
        <taxon>Nitrospirales</taxon>
        <taxon>Nitrospiraceae</taxon>
        <taxon>Nitrospira</taxon>
    </lineage>
</organism>
<proteinExistence type="predicted"/>
<dbReference type="Proteomes" id="UP000069205">
    <property type="component" value="Chromosome"/>
</dbReference>
<dbReference type="EMBL" id="CP011801">
    <property type="protein sequence ID" value="ALA57963.1"/>
    <property type="molecule type" value="Genomic_DNA"/>
</dbReference>
<evidence type="ECO:0000313" key="3">
    <source>
        <dbReference type="Proteomes" id="UP000069205"/>
    </source>
</evidence>
<feature type="signal peptide" evidence="1">
    <location>
        <begin position="1"/>
        <end position="22"/>
    </location>
</feature>
<dbReference type="Pfam" id="PF19625">
    <property type="entry name" value="DUF6130"/>
    <property type="match status" value="1"/>
</dbReference>
<dbReference type="InterPro" id="IPR046133">
    <property type="entry name" value="DUF6130"/>
</dbReference>
<dbReference type="PATRIC" id="fig|42253.5.peg.1513"/>
<dbReference type="RefSeq" id="WP_053379194.1">
    <property type="nucleotide sequence ID" value="NZ_CP011801.1"/>
</dbReference>
<dbReference type="KEGG" id="nmv:NITMOv2_1538"/>
<feature type="chain" id="PRO_5005476680" description="DUF4399 domain-containing protein" evidence="1">
    <location>
        <begin position="23"/>
        <end position="141"/>
    </location>
</feature>
<keyword evidence="3" id="KW-1185">Reference proteome</keyword>
<dbReference type="STRING" id="42253.NITMOv2_1538"/>
<gene>
    <name evidence="2" type="ORF">NITMOv2_1538</name>
</gene>
<reference evidence="2 3" key="1">
    <citation type="journal article" date="2015" name="Proc. Natl. Acad. Sci. U.S.A.">
        <title>Expanded metabolic versatility of ubiquitous nitrite-oxidizing bacteria from the genus Nitrospira.</title>
        <authorList>
            <person name="Koch H."/>
            <person name="Lucker S."/>
            <person name="Albertsen M."/>
            <person name="Kitzinger K."/>
            <person name="Herbold C."/>
            <person name="Spieck E."/>
            <person name="Nielsen P.H."/>
            <person name="Wagner M."/>
            <person name="Daims H."/>
        </authorList>
    </citation>
    <scope>NUCLEOTIDE SEQUENCE [LARGE SCALE GENOMIC DNA]</scope>
    <source>
        <strain evidence="2 3">NSP M-1</strain>
    </source>
</reference>
<name>A0A0K2GAJ7_NITMO</name>
<evidence type="ECO:0000313" key="2">
    <source>
        <dbReference type="EMBL" id="ALA57963.1"/>
    </source>
</evidence>
<dbReference type="OrthoDB" id="1493962at2"/>
<evidence type="ECO:0008006" key="4">
    <source>
        <dbReference type="Google" id="ProtNLM"/>
    </source>
</evidence>
<protein>
    <recommendedName>
        <fullName evidence="4">DUF4399 domain-containing protein</fullName>
    </recommendedName>
</protein>